<evidence type="ECO:0000256" key="3">
    <source>
        <dbReference type="ARBA" id="ARBA00022792"/>
    </source>
</evidence>
<comment type="subcellular location">
    <subcellularLocation>
        <location evidence="1">Mitochondrion inner membrane</location>
        <topology evidence="1">Single-pass membrane protein</topology>
    </subcellularLocation>
</comment>
<dbReference type="Proteomes" id="UP000037460">
    <property type="component" value="Unassembled WGS sequence"/>
</dbReference>
<evidence type="ECO:0000313" key="12">
    <source>
        <dbReference type="Proteomes" id="UP000037460"/>
    </source>
</evidence>
<evidence type="ECO:0000259" key="10">
    <source>
        <dbReference type="PROSITE" id="PS51758"/>
    </source>
</evidence>
<keyword evidence="6" id="KW-0472">Membrane</keyword>
<feature type="chain" id="PRO_5005601890" description="Letm1 RBD domain-containing protein" evidence="9">
    <location>
        <begin position="21"/>
        <end position="383"/>
    </location>
</feature>
<dbReference type="PANTHER" id="PTHR14009">
    <property type="entry name" value="LEUCINE ZIPPER-EF-HAND CONTAINING TRANSMEMBRANE PROTEIN"/>
    <property type="match status" value="1"/>
</dbReference>
<evidence type="ECO:0000256" key="1">
    <source>
        <dbReference type="ARBA" id="ARBA00004434"/>
    </source>
</evidence>
<dbReference type="PANTHER" id="PTHR14009:SF1">
    <property type="entry name" value="MITOCHONDRIAL PROTON_CALCIUM EXCHANGER PROTEIN"/>
    <property type="match status" value="1"/>
</dbReference>
<dbReference type="GO" id="GO:0030003">
    <property type="term" value="P:intracellular monoatomic cation homeostasis"/>
    <property type="evidence" value="ECO:0007669"/>
    <property type="project" value="TreeGrafter"/>
</dbReference>
<evidence type="ECO:0000256" key="5">
    <source>
        <dbReference type="ARBA" id="ARBA00023128"/>
    </source>
</evidence>
<evidence type="ECO:0000313" key="11">
    <source>
        <dbReference type="EMBL" id="KOO26378.1"/>
    </source>
</evidence>
<accession>A0A0M0JJF6</accession>
<evidence type="ECO:0000256" key="4">
    <source>
        <dbReference type="ARBA" id="ARBA00022989"/>
    </source>
</evidence>
<keyword evidence="12" id="KW-1185">Reference proteome</keyword>
<comment type="caution">
    <text evidence="11">The sequence shown here is derived from an EMBL/GenBank/DDBJ whole genome shotgun (WGS) entry which is preliminary data.</text>
</comment>
<keyword evidence="2" id="KW-0812">Transmembrane</keyword>
<evidence type="ECO:0000256" key="2">
    <source>
        <dbReference type="ARBA" id="ARBA00022692"/>
    </source>
</evidence>
<evidence type="ECO:0000256" key="7">
    <source>
        <dbReference type="PROSITE-ProRule" id="PRU01094"/>
    </source>
</evidence>
<gene>
    <name evidence="11" type="ORF">Ctob_002393</name>
</gene>
<protein>
    <recommendedName>
        <fullName evidence="10">Letm1 RBD domain-containing protein</fullName>
    </recommendedName>
</protein>
<dbReference type="PROSITE" id="PS51758">
    <property type="entry name" value="LETM1_RBD"/>
    <property type="match status" value="1"/>
</dbReference>
<dbReference type="GO" id="GO:0043022">
    <property type="term" value="F:ribosome binding"/>
    <property type="evidence" value="ECO:0007669"/>
    <property type="project" value="InterPro"/>
</dbReference>
<feature type="domain" description="Letm1 RBD" evidence="10">
    <location>
        <begin position="162"/>
        <end position="383"/>
    </location>
</feature>
<dbReference type="InterPro" id="IPR033122">
    <property type="entry name" value="LETM1-like_RBD"/>
</dbReference>
<organism evidence="11 12">
    <name type="scientific">Chrysochromulina tobinii</name>
    <dbReference type="NCBI Taxonomy" id="1460289"/>
    <lineage>
        <taxon>Eukaryota</taxon>
        <taxon>Haptista</taxon>
        <taxon>Haptophyta</taxon>
        <taxon>Prymnesiophyceae</taxon>
        <taxon>Prymnesiales</taxon>
        <taxon>Chrysochromulinaceae</taxon>
        <taxon>Chrysochromulina</taxon>
    </lineage>
</organism>
<reference evidence="12" key="1">
    <citation type="journal article" date="2015" name="PLoS Genet.">
        <title>Genome Sequence and Transcriptome Analyses of Chrysochromulina tobin: Metabolic Tools for Enhanced Algal Fitness in the Prominent Order Prymnesiales (Haptophyceae).</title>
        <authorList>
            <person name="Hovde B.T."/>
            <person name="Deodato C.R."/>
            <person name="Hunsperger H.M."/>
            <person name="Ryken S.A."/>
            <person name="Yost W."/>
            <person name="Jha R.K."/>
            <person name="Patterson J."/>
            <person name="Monnat R.J. Jr."/>
            <person name="Barlow S.B."/>
            <person name="Starkenburg S.R."/>
            <person name="Cattolico R.A."/>
        </authorList>
    </citation>
    <scope>NUCLEOTIDE SEQUENCE</scope>
    <source>
        <strain evidence="12">CCMP291</strain>
    </source>
</reference>
<sequence length="383" mass="41641">MRLSALQLLLLASSVTRSSAFGDDHMVQDLKASMSNMPAMIRDNVKRFQVGTKQMWLNGKAAGVVRRRVERGGEALSYAELQLLRRSGEDTFKLLRAGAMWLVAPELFPVLLYFYPRALPSTFETETDRERRRGTLARMRTAAALELLSTLEEQKATNTGRKALAAAEQCEAAELLLRAKSSSHALAFVQGRALALAPEAKIYQHYNRIAEREAQKRRPRKDGKVPEVSVGQSSGLGKAALMGLSQPVLKAGCKLIGVSGPQPGMFRRGALGAHLEGLVLEDSILAAQGTSALGREELVEACLDRGFGSTALNDAQLRRLLDEWLHLVRSRGDVAVAGGEGVQGALFEPHRLRLAAMAACATAAVRREADSMSVLPRLVYARS</sequence>
<dbReference type="Pfam" id="PF07766">
    <property type="entry name" value="LETM1_RBD"/>
    <property type="match status" value="2"/>
</dbReference>
<dbReference type="GO" id="GO:0005743">
    <property type="term" value="C:mitochondrial inner membrane"/>
    <property type="evidence" value="ECO:0007669"/>
    <property type="project" value="UniProtKB-SubCell"/>
</dbReference>
<evidence type="ECO:0000256" key="6">
    <source>
        <dbReference type="ARBA" id="ARBA00023136"/>
    </source>
</evidence>
<keyword evidence="5 7" id="KW-0496">Mitochondrion</keyword>
<name>A0A0M0JJF6_9EUKA</name>
<proteinExistence type="predicted"/>
<evidence type="ECO:0000256" key="8">
    <source>
        <dbReference type="SAM" id="MobiDB-lite"/>
    </source>
</evidence>
<dbReference type="EMBL" id="JWZX01002861">
    <property type="protein sequence ID" value="KOO26378.1"/>
    <property type="molecule type" value="Genomic_DNA"/>
</dbReference>
<dbReference type="OrthoDB" id="275278at2759"/>
<feature type="signal peptide" evidence="9">
    <location>
        <begin position="1"/>
        <end position="20"/>
    </location>
</feature>
<dbReference type="InterPro" id="IPR044202">
    <property type="entry name" value="LETM1/MDM38-like"/>
</dbReference>
<dbReference type="AlphaFoldDB" id="A0A0M0JJF6"/>
<evidence type="ECO:0000256" key="9">
    <source>
        <dbReference type="SAM" id="SignalP"/>
    </source>
</evidence>
<keyword evidence="4" id="KW-1133">Transmembrane helix</keyword>
<feature type="region of interest" description="Disordered" evidence="8">
    <location>
        <begin position="211"/>
        <end position="231"/>
    </location>
</feature>
<keyword evidence="9" id="KW-0732">Signal</keyword>
<keyword evidence="3" id="KW-0999">Mitochondrion inner membrane</keyword>